<dbReference type="Proteomes" id="UP001530400">
    <property type="component" value="Unassembled WGS sequence"/>
</dbReference>
<proteinExistence type="predicted"/>
<feature type="region of interest" description="Disordered" evidence="1">
    <location>
        <begin position="1"/>
        <end position="42"/>
    </location>
</feature>
<dbReference type="EMBL" id="JALLPJ020000429">
    <property type="protein sequence ID" value="KAL3792399.1"/>
    <property type="molecule type" value="Genomic_DNA"/>
</dbReference>
<evidence type="ECO:0000313" key="2">
    <source>
        <dbReference type="EMBL" id="KAL3792399.1"/>
    </source>
</evidence>
<gene>
    <name evidence="2" type="ORF">ACHAWO_000980</name>
</gene>
<dbReference type="AlphaFoldDB" id="A0ABD3PW67"/>
<sequence length="146" mass="16108">MSFHSSGLEPSAPHTETNEAETEEKNEVPSLKSSFKSNSTSPKHLKRVTFSGYSTVNFVFEMLLRHILNLLSPEELIGLEQKIADTSGVAKYVESRAHTICLLKRQEKLRNENAQVDVEQLAEVAAVSSSRNVQKARARAALAKAA</sequence>
<evidence type="ECO:0000256" key="1">
    <source>
        <dbReference type="SAM" id="MobiDB-lite"/>
    </source>
</evidence>
<keyword evidence="3" id="KW-1185">Reference proteome</keyword>
<reference evidence="2 3" key="1">
    <citation type="submission" date="2024-10" db="EMBL/GenBank/DDBJ databases">
        <title>Updated reference genomes for cyclostephanoid diatoms.</title>
        <authorList>
            <person name="Roberts W.R."/>
            <person name="Alverson A.J."/>
        </authorList>
    </citation>
    <scope>NUCLEOTIDE SEQUENCE [LARGE SCALE GENOMIC DNA]</scope>
    <source>
        <strain evidence="2 3">AJA010-31</strain>
    </source>
</reference>
<evidence type="ECO:0000313" key="3">
    <source>
        <dbReference type="Proteomes" id="UP001530400"/>
    </source>
</evidence>
<accession>A0ABD3PW67</accession>
<name>A0ABD3PW67_9STRA</name>
<organism evidence="2 3">
    <name type="scientific">Cyclotella atomus</name>
    <dbReference type="NCBI Taxonomy" id="382360"/>
    <lineage>
        <taxon>Eukaryota</taxon>
        <taxon>Sar</taxon>
        <taxon>Stramenopiles</taxon>
        <taxon>Ochrophyta</taxon>
        <taxon>Bacillariophyta</taxon>
        <taxon>Coscinodiscophyceae</taxon>
        <taxon>Thalassiosirophycidae</taxon>
        <taxon>Stephanodiscales</taxon>
        <taxon>Stephanodiscaceae</taxon>
        <taxon>Cyclotella</taxon>
    </lineage>
</organism>
<protein>
    <submittedName>
        <fullName evidence="2">Uncharacterized protein</fullName>
    </submittedName>
</protein>
<comment type="caution">
    <text evidence="2">The sequence shown here is derived from an EMBL/GenBank/DDBJ whole genome shotgun (WGS) entry which is preliminary data.</text>
</comment>
<feature type="compositionally biased region" description="Low complexity" evidence="1">
    <location>
        <begin position="30"/>
        <end position="42"/>
    </location>
</feature>